<feature type="region of interest" description="Disordered" evidence="1">
    <location>
        <begin position="23"/>
        <end position="48"/>
    </location>
</feature>
<sequence>MPADSSLEQLKINVREHQKMLDMARRSRPWRRRPDLRSQTYEQQGEIF</sequence>
<dbReference type="Proteomes" id="UP000214720">
    <property type="component" value="Unassembled WGS sequence"/>
</dbReference>
<dbReference type="AlphaFoldDB" id="A0A226X2K8"/>
<proteinExistence type="predicted"/>
<gene>
    <name evidence="2" type="ORF">BSU04_15595</name>
</gene>
<reference evidence="3" key="1">
    <citation type="submission" date="2017-01" db="EMBL/GenBank/DDBJ databases">
        <title>Genome Analysis of Deinococcus marmoris KOPRI26562.</title>
        <authorList>
            <person name="Kim J.H."/>
            <person name="Oh H.-M."/>
        </authorList>
    </citation>
    <scope>NUCLEOTIDE SEQUENCE [LARGE SCALE GENOMIC DNA]</scope>
    <source>
        <strain evidence="3">PAMC 26633</strain>
    </source>
</reference>
<evidence type="ECO:0000313" key="2">
    <source>
        <dbReference type="EMBL" id="OXC77661.1"/>
    </source>
</evidence>
<organism evidence="2 3">
    <name type="scientific">Caballeronia sordidicola</name>
    <name type="common">Burkholderia sordidicola</name>
    <dbReference type="NCBI Taxonomy" id="196367"/>
    <lineage>
        <taxon>Bacteria</taxon>
        <taxon>Pseudomonadati</taxon>
        <taxon>Pseudomonadota</taxon>
        <taxon>Betaproteobacteria</taxon>
        <taxon>Burkholderiales</taxon>
        <taxon>Burkholderiaceae</taxon>
        <taxon>Caballeronia</taxon>
    </lineage>
</organism>
<evidence type="ECO:0000313" key="3">
    <source>
        <dbReference type="Proteomes" id="UP000214720"/>
    </source>
</evidence>
<protein>
    <submittedName>
        <fullName evidence="2">Uncharacterized protein</fullName>
    </submittedName>
</protein>
<comment type="caution">
    <text evidence="2">The sequence shown here is derived from an EMBL/GenBank/DDBJ whole genome shotgun (WGS) entry which is preliminary data.</text>
</comment>
<accession>A0A226X2K8</accession>
<evidence type="ECO:0000256" key="1">
    <source>
        <dbReference type="SAM" id="MobiDB-lite"/>
    </source>
</evidence>
<feature type="compositionally biased region" description="Polar residues" evidence="1">
    <location>
        <begin position="39"/>
        <end position="48"/>
    </location>
</feature>
<dbReference type="EMBL" id="MTHB01000096">
    <property type="protein sequence ID" value="OXC77661.1"/>
    <property type="molecule type" value="Genomic_DNA"/>
</dbReference>
<name>A0A226X2K8_CABSO</name>